<dbReference type="GO" id="GO:0003777">
    <property type="term" value="F:microtubule motor activity"/>
    <property type="evidence" value="ECO:0007669"/>
    <property type="project" value="InterPro"/>
</dbReference>
<evidence type="ECO:0000313" key="6">
    <source>
        <dbReference type="EMBL" id="AQL07261.1"/>
    </source>
</evidence>
<keyword evidence="4" id="KW-0067">ATP-binding</keyword>
<dbReference type="PROSITE" id="PS50067">
    <property type="entry name" value="KINESIN_MOTOR_2"/>
    <property type="match status" value="1"/>
</dbReference>
<feature type="region of interest" description="Disordered" evidence="5">
    <location>
        <begin position="896"/>
        <end position="939"/>
    </location>
</feature>
<keyword evidence="3 4" id="KW-0505">Motor protein</keyword>
<dbReference type="SMR" id="A0A1D6PCB4"/>
<dbReference type="GO" id="GO:0008017">
    <property type="term" value="F:microtubule binding"/>
    <property type="evidence" value="ECO:0007669"/>
    <property type="project" value="InterPro"/>
</dbReference>
<reference evidence="6" key="1">
    <citation type="submission" date="2015-12" db="EMBL/GenBank/DDBJ databases">
        <title>Update maize B73 reference genome by single molecule sequencing technologies.</title>
        <authorList>
            <consortium name="Maize Genome Sequencing Project"/>
            <person name="Ware D."/>
        </authorList>
    </citation>
    <scope>NUCLEOTIDE SEQUENCE</scope>
    <source>
        <tissue evidence="6">Seedling</tissue>
    </source>
</reference>
<dbReference type="GO" id="GO:0016787">
    <property type="term" value="F:hydrolase activity"/>
    <property type="evidence" value="ECO:0007669"/>
    <property type="project" value="UniProtKB-KW"/>
</dbReference>
<dbReference type="GO" id="GO:0005524">
    <property type="term" value="F:ATP binding"/>
    <property type="evidence" value="ECO:0007669"/>
    <property type="project" value="UniProtKB-UniRule"/>
</dbReference>
<dbReference type="InterPro" id="IPR036872">
    <property type="entry name" value="CH_dom_sf"/>
</dbReference>
<keyword evidence="6" id="KW-0378">Hydrolase</keyword>
<dbReference type="Gene3D" id="3.40.850.10">
    <property type="entry name" value="Kinesin motor domain"/>
    <property type="match status" value="1"/>
</dbReference>
<dbReference type="GO" id="GO:0005874">
    <property type="term" value="C:microtubule"/>
    <property type="evidence" value="ECO:0007669"/>
    <property type="project" value="UniProtKB-KW"/>
</dbReference>
<dbReference type="FunFam" id="1.10.418.10:FF:000117">
    <property type="entry name" value="p-loop nucleoside triphosphate hydrolase superfamily protein with CH (Calponin Homology) domain"/>
    <property type="match status" value="1"/>
</dbReference>
<name>A0A1D6PCB4_MAIZE</name>
<dbReference type="InterPro" id="IPR036961">
    <property type="entry name" value="Kinesin_motor_dom_sf"/>
</dbReference>
<dbReference type="InterPro" id="IPR027417">
    <property type="entry name" value="P-loop_NTPase"/>
</dbReference>
<dbReference type="SUPFAM" id="SSF47576">
    <property type="entry name" value="Calponin-homology domain, CH-domain"/>
    <property type="match status" value="1"/>
</dbReference>
<dbReference type="AlphaFoldDB" id="A0A1D6PCB4"/>
<dbReference type="ExpressionAtlas" id="A0A1D6PCB4">
    <property type="expression patterns" value="baseline and differential"/>
</dbReference>
<gene>
    <name evidence="6" type="ORF">ZEAMMB73_Zm00001d047677</name>
</gene>
<dbReference type="FunFam" id="3.40.850.10:FF:000111">
    <property type="entry name" value="p-loop nucleoside triphosphate hydrolase superfamily protein with CH (Calponin Homology) domain"/>
    <property type="match status" value="1"/>
</dbReference>
<dbReference type="IntAct" id="A0A1D6PCB4">
    <property type="interactions" value="4"/>
</dbReference>
<sequence length="1021" mass="112979">MTEASAILSFSAAAVVEDVLRQHGCRLSERDLASRRAEEAGARGGGTRRRGGCAARWGRLPRAIFRRSRPRRSSASASATARSSAARLTGSTWVPSRRQALLVLVICPVRSRRRCNCVLTVPVRVQVVVNTAADSVLQADGAALSAFQYFENVRNFLVAAQEIGLPCFEASDLEQGGKSARVVNCVLALKSYCDWKQCGGTGPWKYGGNLKPSVSGKSFGRKNSEPFQRSQSINEGEVPYEEAGFNGYAHFDSSDMQSTWRPLKMLVSAVLSDKRPDEVPQLLESMLSKLVEEFENRLNSQNELVKAALKNGIDNTRSFSKSKMDTADIYCNHKQTKKVASSELALKQYSILQQQSKNVEELKSDLINTRDGMEYMQMKYAEDLNLLGRHLFSLAHAASGYHKVLEENRKLYNQVQDLKGSIRVYCRVRPFLPGQASPSTVASIDEGNITLVIPSKSGKEVRKTFSFNKVFGSSATQDEVFLDTQPLIRSVLDGYNVCIFAYGQTGSGKTYTMSGPKNMTEQTQGVNYRALGDLFKLAEQRKRTFIYDIAVQMIEIYNEQVRDLLVTDDASLVRVASTMDVMELMNVGHKNRAVGATALNDRSSRSHSCLTVHVKGRDLTSGTILRGCMHLVDLAGSERVDKSEVTGERLKEAQHINKSLSALGDVIASLAQKNSHVPYRNSKLTQLLQDSLGGQAKTLMFVHISPESDAVGETISTLKFAERVSTVELGAAQLNKESGEVRELKAQIAQLKSALAAKDLGSEQIISHDTEAFNIKMPSPGFSIKRQGSCDLLSTQTNFRQPLDAVGNIEARANPTLRQKKPSFDLQDLLTANDSPSWPDSNLRVNFQTGDEREVIGGDWIDKVVVNNNNSVGDWEGDNAALPDFFYQRYHSGMREKQYQRNNTRQKDDHEYEEQRSRFYSTNTDDSDDIDMATSDSSESDALWQQLNVQSMDNSISLSGSKVKKPQIKLRDGSDARTPIHSQIPSASRKVANGSNRSVRQPLSRSDSRRLSSNGRQSGAK</sequence>
<evidence type="ECO:0000256" key="2">
    <source>
        <dbReference type="ARBA" id="ARBA00022701"/>
    </source>
</evidence>
<dbReference type="PRINTS" id="PR00380">
    <property type="entry name" value="KINESINHEAVY"/>
</dbReference>
<feature type="compositionally biased region" description="Basic and acidic residues" evidence="5">
    <location>
        <begin position="896"/>
        <end position="917"/>
    </location>
</feature>
<dbReference type="InterPro" id="IPR001752">
    <property type="entry name" value="Kinesin_motor_dom"/>
</dbReference>
<evidence type="ECO:0000256" key="3">
    <source>
        <dbReference type="ARBA" id="ARBA00023175"/>
    </source>
</evidence>
<protein>
    <submittedName>
        <fullName evidence="6">p-loop nucleoside triphosphate hydrolase superfamily protein with CH (Calponin Homology) domain</fullName>
    </submittedName>
</protein>
<dbReference type="Gene3D" id="1.10.418.10">
    <property type="entry name" value="Calponin-like domain"/>
    <property type="match status" value="1"/>
</dbReference>
<evidence type="ECO:0000256" key="5">
    <source>
        <dbReference type="SAM" id="MobiDB-lite"/>
    </source>
</evidence>
<dbReference type="SMART" id="SM00129">
    <property type="entry name" value="KISc"/>
    <property type="match status" value="1"/>
</dbReference>
<dbReference type="CDD" id="cd01366">
    <property type="entry name" value="KISc_C_terminal"/>
    <property type="match status" value="1"/>
</dbReference>
<evidence type="ECO:0000256" key="4">
    <source>
        <dbReference type="PROSITE-ProRule" id="PRU00283"/>
    </source>
</evidence>
<keyword evidence="2" id="KW-0493">Microtubule</keyword>
<accession>A0A1D6PCB4</accession>
<dbReference type="Pfam" id="PF00225">
    <property type="entry name" value="Kinesin"/>
    <property type="match status" value="1"/>
</dbReference>
<proteinExistence type="inferred from homology"/>
<dbReference type="FunFam" id="3.40.850.10:FF:000178">
    <property type="entry name" value="Kinesin-related protein3"/>
    <property type="match status" value="1"/>
</dbReference>
<feature type="binding site" evidence="4">
    <location>
        <begin position="503"/>
        <end position="510"/>
    </location>
    <ligand>
        <name>ATP</name>
        <dbReference type="ChEBI" id="CHEBI:30616"/>
    </ligand>
</feature>
<dbReference type="SUPFAM" id="SSF52540">
    <property type="entry name" value="P-loop containing nucleoside triphosphate hydrolases"/>
    <property type="match status" value="1"/>
</dbReference>
<evidence type="ECO:0000256" key="1">
    <source>
        <dbReference type="ARBA" id="ARBA00010899"/>
    </source>
</evidence>
<dbReference type="InParanoid" id="A0A1D6PCB4"/>
<organism evidence="6">
    <name type="scientific">Zea mays</name>
    <name type="common">Maize</name>
    <dbReference type="NCBI Taxonomy" id="4577"/>
    <lineage>
        <taxon>Eukaryota</taxon>
        <taxon>Viridiplantae</taxon>
        <taxon>Streptophyta</taxon>
        <taxon>Embryophyta</taxon>
        <taxon>Tracheophyta</taxon>
        <taxon>Spermatophyta</taxon>
        <taxon>Magnoliopsida</taxon>
        <taxon>Liliopsida</taxon>
        <taxon>Poales</taxon>
        <taxon>Poaceae</taxon>
        <taxon>PACMAD clade</taxon>
        <taxon>Panicoideae</taxon>
        <taxon>Andropogonodae</taxon>
        <taxon>Andropogoneae</taxon>
        <taxon>Tripsacinae</taxon>
        <taxon>Zea</taxon>
    </lineage>
</organism>
<comment type="similarity">
    <text evidence="1">Belongs to the TRAFAC class myosin-kinesin ATPase superfamily. Kinesin family. KIN-14 subfamily.</text>
</comment>
<dbReference type="InterPro" id="IPR027640">
    <property type="entry name" value="Kinesin-like_fam"/>
</dbReference>
<feature type="region of interest" description="Disordered" evidence="5">
    <location>
        <begin position="955"/>
        <end position="1021"/>
    </location>
</feature>
<dbReference type="GO" id="GO:0007018">
    <property type="term" value="P:microtubule-based movement"/>
    <property type="evidence" value="ECO:0007669"/>
    <property type="project" value="InterPro"/>
</dbReference>
<dbReference type="OMA" id="WIRKIVG"/>
<dbReference type="STRING" id="4577.A0A1D6PCB4"/>
<dbReference type="PANTHER" id="PTHR47972">
    <property type="entry name" value="KINESIN-LIKE PROTEIN KLP-3"/>
    <property type="match status" value="1"/>
</dbReference>
<keyword evidence="4" id="KW-0547">Nucleotide-binding</keyword>
<dbReference type="EMBL" id="CM000785">
    <property type="protein sequence ID" value="AQL07261.1"/>
    <property type="molecule type" value="Genomic_DNA"/>
</dbReference>
<dbReference type="PANTHER" id="PTHR47972:SF39">
    <property type="entry name" value="KINESIN-LIKE PROTEIN KIN-14I"/>
    <property type="match status" value="1"/>
</dbReference>